<dbReference type="RefSeq" id="WP_381503040.1">
    <property type="nucleotide sequence ID" value="NZ_JBHUOM010000012.1"/>
</dbReference>
<dbReference type="Proteomes" id="UP001597512">
    <property type="component" value="Unassembled WGS sequence"/>
</dbReference>
<reference evidence="3" key="1">
    <citation type="journal article" date="2019" name="Int. J. Syst. Evol. Microbiol.">
        <title>The Global Catalogue of Microorganisms (GCM) 10K type strain sequencing project: providing services to taxonomists for standard genome sequencing and annotation.</title>
        <authorList>
            <consortium name="The Broad Institute Genomics Platform"/>
            <consortium name="The Broad Institute Genome Sequencing Center for Infectious Disease"/>
            <person name="Wu L."/>
            <person name="Ma J."/>
        </authorList>
    </citation>
    <scope>NUCLEOTIDE SEQUENCE [LARGE SCALE GENOMIC DNA]</scope>
    <source>
        <strain evidence="3">KCTC 52490</strain>
    </source>
</reference>
<dbReference type="Gene3D" id="3.40.50.2000">
    <property type="entry name" value="Glycogen Phosphorylase B"/>
    <property type="match status" value="2"/>
</dbReference>
<evidence type="ECO:0000259" key="1">
    <source>
        <dbReference type="Pfam" id="PF00534"/>
    </source>
</evidence>
<keyword evidence="2" id="KW-0808">Transferase</keyword>
<sequence>MPKREIIIEAFVVDPVKGSEAGMAWQYIVALSARFTLHVVTQSYDGNDLRIAACLLQHPLPNVSFYFIPLAAVGWLHRFPINYALYNVWHMQSARFISRQFKHSGIAIIHKLNTTGYRIPGFCYWLPYRFVWGPIDGFTNVDRRLLVFLNQKGRLAYYGYNFINTIERTLSPNVRLACSKSAGLLAATYDSYQYLKKRVKNKPIAYVLETGVSDSIISSETPPKDPAVFQIGWVGQCIHRKNLPFLLRALAQLPSHMRYQLQVVGDGPLLHDWQKLAIKLGIAPFIEWHGWVERAQALAILARSSVFVQTSIREINSTVVFEAMANGVPVVCLKTSGMKDIISEDIGHLVAITDPQTMIDDLQDTLLTYYQDPSLLAEKRERIRVVAQTTYHLETQTHLITEMYESCLQSC</sequence>
<evidence type="ECO:0000313" key="3">
    <source>
        <dbReference type="Proteomes" id="UP001597512"/>
    </source>
</evidence>
<dbReference type="CDD" id="cd03801">
    <property type="entry name" value="GT4_PimA-like"/>
    <property type="match status" value="1"/>
</dbReference>
<dbReference type="EMBL" id="JBHUOM010000012">
    <property type="protein sequence ID" value="MFD2935336.1"/>
    <property type="molecule type" value="Genomic_DNA"/>
</dbReference>
<organism evidence="2 3">
    <name type="scientific">Spirosoma flavum</name>
    <dbReference type="NCBI Taxonomy" id="2048557"/>
    <lineage>
        <taxon>Bacteria</taxon>
        <taxon>Pseudomonadati</taxon>
        <taxon>Bacteroidota</taxon>
        <taxon>Cytophagia</taxon>
        <taxon>Cytophagales</taxon>
        <taxon>Cytophagaceae</taxon>
        <taxon>Spirosoma</taxon>
    </lineage>
</organism>
<keyword evidence="3" id="KW-1185">Reference proteome</keyword>
<feature type="domain" description="Glycosyl transferase family 1" evidence="1">
    <location>
        <begin position="229"/>
        <end position="367"/>
    </location>
</feature>
<comment type="caution">
    <text evidence="2">The sequence shown here is derived from an EMBL/GenBank/DDBJ whole genome shotgun (WGS) entry which is preliminary data.</text>
</comment>
<dbReference type="Pfam" id="PF00534">
    <property type="entry name" value="Glycos_transf_1"/>
    <property type="match status" value="1"/>
</dbReference>
<keyword evidence="2" id="KW-0328">Glycosyltransferase</keyword>
<dbReference type="SUPFAM" id="SSF53756">
    <property type="entry name" value="UDP-Glycosyltransferase/glycogen phosphorylase"/>
    <property type="match status" value="1"/>
</dbReference>
<dbReference type="InterPro" id="IPR050194">
    <property type="entry name" value="Glycosyltransferase_grp1"/>
</dbReference>
<proteinExistence type="predicted"/>
<dbReference type="InterPro" id="IPR001296">
    <property type="entry name" value="Glyco_trans_1"/>
</dbReference>
<evidence type="ECO:0000313" key="2">
    <source>
        <dbReference type="EMBL" id="MFD2935336.1"/>
    </source>
</evidence>
<dbReference type="GO" id="GO:0016757">
    <property type="term" value="F:glycosyltransferase activity"/>
    <property type="evidence" value="ECO:0007669"/>
    <property type="project" value="UniProtKB-KW"/>
</dbReference>
<dbReference type="PANTHER" id="PTHR45947:SF3">
    <property type="entry name" value="SULFOQUINOVOSYL TRANSFERASE SQD2"/>
    <property type="match status" value="1"/>
</dbReference>
<dbReference type="PANTHER" id="PTHR45947">
    <property type="entry name" value="SULFOQUINOVOSYL TRANSFERASE SQD2"/>
    <property type="match status" value="1"/>
</dbReference>
<accession>A0ABW6AJ43</accession>
<gene>
    <name evidence="2" type="ORF">ACFS25_16235</name>
</gene>
<dbReference type="EC" id="2.4.-.-" evidence="2"/>
<protein>
    <submittedName>
        <fullName evidence="2">Glycosyltransferase family 4 protein</fullName>
        <ecNumber evidence="2">2.4.-.-</ecNumber>
    </submittedName>
</protein>
<name>A0ABW6AJ43_9BACT</name>